<evidence type="ECO:0000256" key="2">
    <source>
        <dbReference type="SAM" id="SignalP"/>
    </source>
</evidence>
<feature type="signal peptide" evidence="2">
    <location>
        <begin position="1"/>
        <end position="19"/>
    </location>
</feature>
<gene>
    <name evidence="3" type="ORF">PXEA_LOCUS34346</name>
</gene>
<evidence type="ECO:0000313" key="4">
    <source>
        <dbReference type="Proteomes" id="UP000784294"/>
    </source>
</evidence>
<evidence type="ECO:0000256" key="1">
    <source>
        <dbReference type="SAM" id="MobiDB-lite"/>
    </source>
</evidence>
<feature type="chain" id="PRO_5018721543" description="Secreted protein" evidence="2">
    <location>
        <begin position="20"/>
        <end position="208"/>
    </location>
</feature>
<keyword evidence="4" id="KW-1185">Reference proteome</keyword>
<evidence type="ECO:0008006" key="5">
    <source>
        <dbReference type="Google" id="ProtNLM"/>
    </source>
</evidence>
<name>A0A3S5CV44_9PLAT</name>
<reference evidence="3" key="1">
    <citation type="submission" date="2018-11" db="EMBL/GenBank/DDBJ databases">
        <authorList>
            <consortium name="Pathogen Informatics"/>
        </authorList>
    </citation>
    <scope>NUCLEOTIDE SEQUENCE</scope>
</reference>
<accession>A0A3S5CV44</accession>
<protein>
    <recommendedName>
        <fullName evidence="5">Secreted protein</fullName>
    </recommendedName>
</protein>
<organism evidence="3 4">
    <name type="scientific">Protopolystoma xenopodis</name>
    <dbReference type="NCBI Taxonomy" id="117903"/>
    <lineage>
        <taxon>Eukaryota</taxon>
        <taxon>Metazoa</taxon>
        <taxon>Spiralia</taxon>
        <taxon>Lophotrochozoa</taxon>
        <taxon>Platyhelminthes</taxon>
        <taxon>Monogenea</taxon>
        <taxon>Polyopisthocotylea</taxon>
        <taxon>Polystomatidea</taxon>
        <taxon>Polystomatidae</taxon>
        <taxon>Protopolystoma</taxon>
    </lineage>
</organism>
<comment type="caution">
    <text evidence="3">The sequence shown here is derived from an EMBL/GenBank/DDBJ whole genome shotgun (WGS) entry which is preliminary data.</text>
</comment>
<sequence>MPSFLILFRLGFLEPGCGATILIIPMVAASTCPLPRLHTCTEIPLFWPTLWLLATSTPDTHTRLPFTHEQAFCTHSGTRMALFNCQFTAPRSSGYCLFKALPCPALPCQPLLPIVQPPSIPFRAPPTQTANSLVATSALDHVLSELVNKNRVRRRLIQLSCRARVECAQRIDRCCGFQPNRASPRRPKQSQAGRQVGRGKGIPANVPK</sequence>
<proteinExistence type="predicted"/>
<feature type="region of interest" description="Disordered" evidence="1">
    <location>
        <begin position="179"/>
        <end position="208"/>
    </location>
</feature>
<dbReference type="Proteomes" id="UP000784294">
    <property type="component" value="Unassembled WGS sequence"/>
</dbReference>
<evidence type="ECO:0000313" key="3">
    <source>
        <dbReference type="EMBL" id="VEL40906.1"/>
    </source>
</evidence>
<dbReference type="AlphaFoldDB" id="A0A3S5CV44"/>
<keyword evidence="2" id="KW-0732">Signal</keyword>
<dbReference type="EMBL" id="CAAALY010266972">
    <property type="protein sequence ID" value="VEL40906.1"/>
    <property type="molecule type" value="Genomic_DNA"/>
</dbReference>